<proteinExistence type="predicted"/>
<dbReference type="Proteomes" id="UP000001036">
    <property type="component" value="Chromosome"/>
</dbReference>
<dbReference type="eggNOG" id="ENOG50332D1">
    <property type="taxonomic scope" value="Bacteria"/>
</dbReference>
<dbReference type="HOGENOM" id="CLU_185065_0_0_6"/>
<reference evidence="1 2" key="1">
    <citation type="journal article" date="2008" name="J. Bacteriol.">
        <title>Insights into plant cell wall degradation from the genome sequence of the soil bacterium Cellvibrio japonicus.</title>
        <authorList>
            <person name="Deboy R.T."/>
            <person name="Mongodin E.F."/>
            <person name="Fouts D.E."/>
            <person name="Tailford L.E."/>
            <person name="Khouri H."/>
            <person name="Emerson J.B."/>
            <person name="Mohamoud Y."/>
            <person name="Watkins K."/>
            <person name="Henrissat B."/>
            <person name="Gilbert H.J."/>
            <person name="Nelson K.E."/>
        </authorList>
    </citation>
    <scope>NUCLEOTIDE SEQUENCE [LARGE SCALE GENOMIC DNA]</scope>
    <source>
        <strain evidence="1 2">Ueda107</strain>
    </source>
</reference>
<dbReference type="STRING" id="498211.CJA_2159"/>
<protein>
    <recommendedName>
        <fullName evidence="3">DUF2835 domain-containing protein</fullName>
    </recommendedName>
</protein>
<evidence type="ECO:0000313" key="1">
    <source>
        <dbReference type="EMBL" id="ACE82795.1"/>
    </source>
</evidence>
<accession>B3PIL9</accession>
<dbReference type="KEGG" id="cja:CJA_2159"/>
<evidence type="ECO:0000313" key="2">
    <source>
        <dbReference type="Proteomes" id="UP000001036"/>
    </source>
</evidence>
<keyword evidence="2" id="KW-1185">Reference proteome</keyword>
<dbReference type="Pfam" id="PF11197">
    <property type="entry name" value="DUF2835"/>
    <property type="match status" value="1"/>
</dbReference>
<dbReference type="InterPro" id="IPR021363">
    <property type="entry name" value="DUF2835"/>
</dbReference>
<organism evidence="1 2">
    <name type="scientific">Cellvibrio japonicus (strain Ueda107)</name>
    <name type="common">Pseudomonas fluorescens subsp. cellulosa</name>
    <dbReference type="NCBI Taxonomy" id="498211"/>
    <lineage>
        <taxon>Bacteria</taxon>
        <taxon>Pseudomonadati</taxon>
        <taxon>Pseudomonadota</taxon>
        <taxon>Gammaproteobacteria</taxon>
        <taxon>Cellvibrionales</taxon>
        <taxon>Cellvibrionaceae</taxon>
        <taxon>Cellvibrio</taxon>
    </lineage>
</organism>
<sequence>MFFGGALYRVGIFCKPLSGPVVKSIDVHLSISAEEFQHLYQGSVRDVLAIADDGRRIRFPAAILRPYVLHDGIRGWFRIHFDEHHRFKSIERMA</sequence>
<gene>
    <name evidence="1" type="ordered locus">CJA_2159</name>
</gene>
<dbReference type="AlphaFoldDB" id="B3PIL9"/>
<name>B3PIL9_CELJU</name>
<evidence type="ECO:0008006" key="3">
    <source>
        <dbReference type="Google" id="ProtNLM"/>
    </source>
</evidence>
<dbReference type="EMBL" id="CP000934">
    <property type="protein sequence ID" value="ACE82795.1"/>
    <property type="molecule type" value="Genomic_DNA"/>
</dbReference>